<evidence type="ECO:0000256" key="1">
    <source>
        <dbReference type="SAM" id="Phobius"/>
    </source>
</evidence>
<dbReference type="EMBL" id="JAGTJQ010000004">
    <property type="protein sequence ID" value="KAH7033577.1"/>
    <property type="molecule type" value="Genomic_DNA"/>
</dbReference>
<feature type="transmembrane region" description="Helical" evidence="1">
    <location>
        <begin position="221"/>
        <end position="240"/>
    </location>
</feature>
<accession>A0A9P8YCB5</accession>
<evidence type="ECO:0000259" key="2">
    <source>
        <dbReference type="Pfam" id="PF06985"/>
    </source>
</evidence>
<evidence type="ECO:0000313" key="3">
    <source>
        <dbReference type="EMBL" id="KAH7033577.1"/>
    </source>
</evidence>
<keyword evidence="1" id="KW-1133">Transmembrane helix</keyword>
<dbReference type="InterPro" id="IPR010730">
    <property type="entry name" value="HET"/>
</dbReference>
<sequence>MDRDIRDFLTTYQYQPLNRDNGDIRLLHLLPAKDDTSPIRCRLKHAPLENQNTTVYEALSYTWGSSERTASIHVEDREFRVTHNLAQALKALRQPESTRTLWIDAICINQEDNEERAAEVLRMLRIYQNATGVVVWLGPGSDSSKIAVQHIRFLEAEYLAQQQPSWLLASLPVLNRAVALGYAVVSPAIRLYFTTAWLTLAWSGWLSSLPYFALRAIMHTVTFLAASKLLITVFCSYHAFMRHLANVMTRPSPEAAQSLRDFFGHRWFHRAWIIQEVAAAQKVTLLCGSNQLTWRTLCRAVSAMQERSDRTHAGRLALIPAWDFQVHRRDRQP</sequence>
<dbReference type="Proteomes" id="UP000756346">
    <property type="component" value="Unassembled WGS sequence"/>
</dbReference>
<dbReference type="RefSeq" id="XP_046014409.1">
    <property type="nucleotide sequence ID" value="XM_046160953.1"/>
</dbReference>
<feature type="domain" description="Heterokaryon incompatibility" evidence="2">
    <location>
        <begin position="56"/>
        <end position="276"/>
    </location>
</feature>
<dbReference type="InterPro" id="IPR052895">
    <property type="entry name" value="HetReg/Transcr_Mod"/>
</dbReference>
<dbReference type="GeneID" id="70190499"/>
<dbReference type="OrthoDB" id="194358at2759"/>
<reference evidence="3" key="1">
    <citation type="journal article" date="2021" name="Nat. Commun.">
        <title>Genetic determinants of endophytism in the Arabidopsis root mycobiome.</title>
        <authorList>
            <person name="Mesny F."/>
            <person name="Miyauchi S."/>
            <person name="Thiergart T."/>
            <person name="Pickel B."/>
            <person name="Atanasova L."/>
            <person name="Karlsson M."/>
            <person name="Huettel B."/>
            <person name="Barry K.W."/>
            <person name="Haridas S."/>
            <person name="Chen C."/>
            <person name="Bauer D."/>
            <person name="Andreopoulos W."/>
            <person name="Pangilinan J."/>
            <person name="LaButti K."/>
            <person name="Riley R."/>
            <person name="Lipzen A."/>
            <person name="Clum A."/>
            <person name="Drula E."/>
            <person name="Henrissat B."/>
            <person name="Kohler A."/>
            <person name="Grigoriev I.V."/>
            <person name="Martin F.M."/>
            <person name="Hacquard S."/>
        </authorList>
    </citation>
    <scope>NUCLEOTIDE SEQUENCE</scope>
    <source>
        <strain evidence="3">MPI-CAGE-CH-0230</strain>
    </source>
</reference>
<proteinExistence type="predicted"/>
<keyword evidence="4" id="KW-1185">Reference proteome</keyword>
<protein>
    <submittedName>
        <fullName evidence="3">Heterokaryon incompatibility protein-domain-containing protein</fullName>
    </submittedName>
</protein>
<organism evidence="3 4">
    <name type="scientific">Microdochium trichocladiopsis</name>
    <dbReference type="NCBI Taxonomy" id="1682393"/>
    <lineage>
        <taxon>Eukaryota</taxon>
        <taxon>Fungi</taxon>
        <taxon>Dikarya</taxon>
        <taxon>Ascomycota</taxon>
        <taxon>Pezizomycotina</taxon>
        <taxon>Sordariomycetes</taxon>
        <taxon>Xylariomycetidae</taxon>
        <taxon>Xylariales</taxon>
        <taxon>Microdochiaceae</taxon>
        <taxon>Microdochium</taxon>
    </lineage>
</organism>
<keyword evidence="1" id="KW-0812">Transmembrane</keyword>
<keyword evidence="1" id="KW-0472">Membrane</keyword>
<gene>
    <name evidence="3" type="ORF">B0I36DRAFT_383411</name>
</gene>
<dbReference type="PANTHER" id="PTHR24148:SF64">
    <property type="entry name" value="HETEROKARYON INCOMPATIBILITY DOMAIN-CONTAINING PROTEIN"/>
    <property type="match status" value="1"/>
</dbReference>
<dbReference type="AlphaFoldDB" id="A0A9P8YCB5"/>
<comment type="caution">
    <text evidence="3">The sequence shown here is derived from an EMBL/GenBank/DDBJ whole genome shotgun (WGS) entry which is preliminary data.</text>
</comment>
<name>A0A9P8YCB5_9PEZI</name>
<evidence type="ECO:0000313" key="4">
    <source>
        <dbReference type="Proteomes" id="UP000756346"/>
    </source>
</evidence>
<dbReference type="Pfam" id="PF06985">
    <property type="entry name" value="HET"/>
    <property type="match status" value="1"/>
</dbReference>
<dbReference type="PANTHER" id="PTHR24148">
    <property type="entry name" value="ANKYRIN REPEAT DOMAIN-CONTAINING PROTEIN 39 HOMOLOG-RELATED"/>
    <property type="match status" value="1"/>
</dbReference>